<dbReference type="AlphaFoldDB" id="A0A2N3WJN5"/>
<gene>
    <name evidence="3" type="ORF">ATK30_4953</name>
</gene>
<keyword evidence="2" id="KW-0812">Transmembrane</keyword>
<comment type="caution">
    <text evidence="3">The sequence shown here is derived from an EMBL/GenBank/DDBJ whole genome shotgun (WGS) entry which is preliminary data.</text>
</comment>
<proteinExistence type="predicted"/>
<keyword evidence="4" id="KW-1185">Reference proteome</keyword>
<feature type="transmembrane region" description="Helical" evidence="2">
    <location>
        <begin position="6"/>
        <end position="24"/>
    </location>
</feature>
<accession>A0A2N3WJN5</accession>
<feature type="region of interest" description="Disordered" evidence="1">
    <location>
        <begin position="250"/>
        <end position="281"/>
    </location>
</feature>
<organism evidence="3 4">
    <name type="scientific">Amycolatopsis echigonensis</name>
    <dbReference type="NCBI Taxonomy" id="2576905"/>
    <lineage>
        <taxon>Bacteria</taxon>
        <taxon>Bacillati</taxon>
        <taxon>Actinomycetota</taxon>
        <taxon>Actinomycetes</taxon>
        <taxon>Pseudonocardiales</taxon>
        <taxon>Pseudonocardiaceae</taxon>
        <taxon>Amycolatopsis</taxon>
    </lineage>
</organism>
<dbReference type="RefSeq" id="WP_143271424.1">
    <property type="nucleotide sequence ID" value="NZ_PJMY01000003.1"/>
</dbReference>
<evidence type="ECO:0000256" key="2">
    <source>
        <dbReference type="SAM" id="Phobius"/>
    </source>
</evidence>
<evidence type="ECO:0000313" key="3">
    <source>
        <dbReference type="EMBL" id="PKV94084.1"/>
    </source>
</evidence>
<reference evidence="3 4" key="1">
    <citation type="submission" date="2017-12" db="EMBL/GenBank/DDBJ databases">
        <title>Sequencing the genomes of 1000 Actinobacteria strains.</title>
        <authorList>
            <person name="Klenk H.-P."/>
        </authorList>
    </citation>
    <scope>NUCLEOTIDE SEQUENCE [LARGE SCALE GENOMIC DNA]</scope>
    <source>
        <strain evidence="3 4">DSM 45165</strain>
    </source>
</reference>
<evidence type="ECO:0000256" key="1">
    <source>
        <dbReference type="SAM" id="MobiDB-lite"/>
    </source>
</evidence>
<sequence>MEGDPLTGWATVGLGVVALATLVYTAHTAKRDRRDADRRIKEQQDFDERRARRDRADADARLEAERKAADERLESERVHMEKVRERERQQDSATRLLRYIARLLPLMGRVPHVFIRSGSTLASGVRGDAADVGCEQVVQEFQLGGLADLPGLHDSQASEQCRTLVHLVLTAAHGKHHHGPDTSDAARKQLAKLATLDLLRYATFVRLSLEHSIEQGESLNPGDGGAGISFPMFARRPGDGSAWAPRLVPQGWQAAVSRDNPADPSTGKRCSGPDPGSRGYC</sequence>
<dbReference type="Proteomes" id="UP000233750">
    <property type="component" value="Unassembled WGS sequence"/>
</dbReference>
<keyword evidence="2" id="KW-0472">Membrane</keyword>
<protein>
    <submittedName>
        <fullName evidence="3">Uncharacterized protein</fullName>
    </submittedName>
</protein>
<name>A0A2N3WJN5_9PSEU</name>
<dbReference type="EMBL" id="PJMY01000003">
    <property type="protein sequence ID" value="PKV94084.1"/>
    <property type="molecule type" value="Genomic_DNA"/>
</dbReference>
<dbReference type="OrthoDB" id="9833140at2"/>
<evidence type="ECO:0000313" key="4">
    <source>
        <dbReference type="Proteomes" id="UP000233750"/>
    </source>
</evidence>
<keyword evidence="2" id="KW-1133">Transmembrane helix</keyword>